<dbReference type="PANTHER" id="PTHR47372">
    <property type="entry name" value="DAUER UP-REGULATED-RELATED"/>
    <property type="match status" value="1"/>
</dbReference>
<keyword evidence="3" id="KW-1185">Reference proteome</keyword>
<dbReference type="PANTHER" id="PTHR47372:SF11">
    <property type="entry name" value="RE19971P"/>
    <property type="match status" value="1"/>
</dbReference>
<feature type="compositionally biased region" description="Basic and acidic residues" evidence="1">
    <location>
        <begin position="181"/>
        <end position="198"/>
    </location>
</feature>
<evidence type="ECO:0000256" key="1">
    <source>
        <dbReference type="SAM" id="MobiDB-lite"/>
    </source>
</evidence>
<evidence type="ECO:0000313" key="2">
    <source>
        <dbReference type="EMBL" id="MBB4908606.1"/>
    </source>
</evidence>
<dbReference type="RefSeq" id="WP_184812741.1">
    <property type="nucleotide sequence ID" value="NZ_JACHJQ010000005.1"/>
</dbReference>
<feature type="region of interest" description="Disordered" evidence="1">
    <location>
        <begin position="56"/>
        <end position="98"/>
    </location>
</feature>
<dbReference type="Gene3D" id="1.20.120.20">
    <property type="entry name" value="Apolipoprotein"/>
    <property type="match status" value="1"/>
</dbReference>
<dbReference type="Pfam" id="PF12277">
    <property type="entry name" value="DUF3618"/>
    <property type="match status" value="1"/>
</dbReference>
<name>A0A7W7Q8K2_9PSEU</name>
<feature type="compositionally biased region" description="Low complexity" evidence="1">
    <location>
        <begin position="57"/>
        <end position="75"/>
    </location>
</feature>
<sequence>MTTDPDRLRSQIERTQHNLSTDVDLLAEKVTPSRVVQRRMNRARGAMYTMRDRVMGSASDTADSASSMADDAAQSMRETAQGAKETVREAPQAVRRGTEGNPIAAGLIAFGAGWLLSTLAPPSKQEQELAEQATKWASDHSGAVKEQVSNVAEDLKENLREPAQHAAEAVKSTAADATQTVRDDTRSAVEDVTDRAGEARNSVQDNRS</sequence>
<evidence type="ECO:0000313" key="3">
    <source>
        <dbReference type="Proteomes" id="UP000520767"/>
    </source>
</evidence>
<proteinExistence type="predicted"/>
<dbReference type="InterPro" id="IPR022062">
    <property type="entry name" value="DUF3618"/>
</dbReference>
<dbReference type="EMBL" id="JACHJQ010000005">
    <property type="protein sequence ID" value="MBB4908606.1"/>
    <property type="molecule type" value="Genomic_DNA"/>
</dbReference>
<protein>
    <submittedName>
        <fullName evidence="2">ElaB/YqjD/DUF883 family membrane-anchored ribosome-binding protein</fullName>
    </submittedName>
</protein>
<accession>A0A7W7Q8K2</accession>
<dbReference type="Proteomes" id="UP000520767">
    <property type="component" value="Unassembled WGS sequence"/>
</dbReference>
<dbReference type="AlphaFoldDB" id="A0A7W7Q8K2"/>
<comment type="caution">
    <text evidence="2">The sequence shown here is derived from an EMBL/GenBank/DDBJ whole genome shotgun (WGS) entry which is preliminary data.</text>
</comment>
<gene>
    <name evidence="2" type="ORF">FHR82_004859</name>
</gene>
<organism evidence="2 3">
    <name type="scientific">Actinophytocola algeriensis</name>
    <dbReference type="NCBI Taxonomy" id="1768010"/>
    <lineage>
        <taxon>Bacteria</taxon>
        <taxon>Bacillati</taxon>
        <taxon>Actinomycetota</taxon>
        <taxon>Actinomycetes</taxon>
        <taxon>Pseudonocardiales</taxon>
        <taxon>Pseudonocardiaceae</taxon>
    </lineage>
</organism>
<reference evidence="2 3" key="1">
    <citation type="submission" date="2020-08" db="EMBL/GenBank/DDBJ databases">
        <title>Genomic Encyclopedia of Type Strains, Phase III (KMG-III): the genomes of soil and plant-associated and newly described type strains.</title>
        <authorList>
            <person name="Whitman W."/>
        </authorList>
    </citation>
    <scope>NUCLEOTIDE SEQUENCE [LARGE SCALE GENOMIC DNA]</scope>
    <source>
        <strain evidence="2 3">CECT 8960</strain>
    </source>
</reference>
<feature type="region of interest" description="Disordered" evidence="1">
    <location>
        <begin position="161"/>
        <end position="208"/>
    </location>
</feature>